<dbReference type="Pfam" id="PF00188">
    <property type="entry name" value="CAP"/>
    <property type="match status" value="1"/>
</dbReference>
<dbReference type="PRINTS" id="PR00837">
    <property type="entry name" value="V5TPXLIKE"/>
</dbReference>
<evidence type="ECO:0000313" key="4">
    <source>
        <dbReference type="WBParaSite" id="jg21815"/>
    </source>
</evidence>
<organism evidence="3 4">
    <name type="scientific">Ditylenchus dipsaci</name>
    <dbReference type="NCBI Taxonomy" id="166011"/>
    <lineage>
        <taxon>Eukaryota</taxon>
        <taxon>Metazoa</taxon>
        <taxon>Ecdysozoa</taxon>
        <taxon>Nematoda</taxon>
        <taxon>Chromadorea</taxon>
        <taxon>Rhabditida</taxon>
        <taxon>Tylenchina</taxon>
        <taxon>Tylenchomorpha</taxon>
        <taxon>Sphaerularioidea</taxon>
        <taxon>Anguinidae</taxon>
        <taxon>Anguininae</taxon>
        <taxon>Ditylenchus</taxon>
    </lineage>
</organism>
<dbReference type="InterPro" id="IPR035940">
    <property type="entry name" value="CAP_sf"/>
</dbReference>
<dbReference type="AlphaFoldDB" id="A0A915DQE9"/>
<dbReference type="InterPro" id="IPR001283">
    <property type="entry name" value="CRISP-related"/>
</dbReference>
<protein>
    <submittedName>
        <fullName evidence="4">SCP domain-containing protein</fullName>
    </submittedName>
</protein>
<reference evidence="4" key="1">
    <citation type="submission" date="2022-11" db="UniProtKB">
        <authorList>
            <consortium name="WormBaseParasite"/>
        </authorList>
    </citation>
    <scope>IDENTIFICATION</scope>
</reference>
<sequence>MDVFNSGVGHWSQMAWGNTIQIGCGVTWCPNASSPMTIVVCQYSPPGNFIGSNIYEAGNPCTANADCTTIANSFCNASLGLCSTTAVASSTASNSTGSSAAASTARPSTARATTARTTATRRATTTRRRSG</sequence>
<dbReference type="CDD" id="cd05380">
    <property type="entry name" value="CAP_euk"/>
    <property type="match status" value="1"/>
</dbReference>
<dbReference type="Proteomes" id="UP000887574">
    <property type="component" value="Unplaced"/>
</dbReference>
<dbReference type="PROSITE" id="PS01009">
    <property type="entry name" value="CRISP_1"/>
    <property type="match status" value="1"/>
</dbReference>
<feature type="compositionally biased region" description="Low complexity" evidence="1">
    <location>
        <begin position="90"/>
        <end position="123"/>
    </location>
</feature>
<dbReference type="InterPro" id="IPR014044">
    <property type="entry name" value="CAP_dom"/>
</dbReference>
<evidence type="ECO:0000256" key="1">
    <source>
        <dbReference type="SAM" id="MobiDB-lite"/>
    </source>
</evidence>
<accession>A0A915DQE9</accession>
<evidence type="ECO:0000313" key="3">
    <source>
        <dbReference type="Proteomes" id="UP000887574"/>
    </source>
</evidence>
<name>A0A915DQE9_9BILA</name>
<dbReference type="SUPFAM" id="SSF55797">
    <property type="entry name" value="PR-1-like"/>
    <property type="match status" value="1"/>
</dbReference>
<keyword evidence="3" id="KW-1185">Reference proteome</keyword>
<dbReference type="PANTHER" id="PTHR10334">
    <property type="entry name" value="CYSTEINE-RICH SECRETORY PROTEIN-RELATED"/>
    <property type="match status" value="1"/>
</dbReference>
<feature type="region of interest" description="Disordered" evidence="1">
    <location>
        <begin position="90"/>
        <end position="131"/>
    </location>
</feature>
<dbReference type="Gene3D" id="3.40.33.10">
    <property type="entry name" value="CAP"/>
    <property type="match status" value="1"/>
</dbReference>
<dbReference type="GO" id="GO:0005576">
    <property type="term" value="C:extracellular region"/>
    <property type="evidence" value="ECO:0007669"/>
    <property type="project" value="InterPro"/>
</dbReference>
<feature type="domain" description="SCP" evidence="2">
    <location>
        <begin position="8"/>
        <end position="43"/>
    </location>
</feature>
<dbReference type="WBParaSite" id="jg21815">
    <property type="protein sequence ID" value="jg21815"/>
    <property type="gene ID" value="jg21815"/>
</dbReference>
<dbReference type="InterPro" id="IPR018244">
    <property type="entry name" value="Allrgn_V5/Tpx1_CS"/>
</dbReference>
<evidence type="ECO:0000259" key="2">
    <source>
        <dbReference type="Pfam" id="PF00188"/>
    </source>
</evidence>
<dbReference type="PROSITE" id="PS01010">
    <property type="entry name" value="CRISP_2"/>
    <property type="match status" value="1"/>
</dbReference>
<proteinExistence type="predicted"/>